<evidence type="ECO:0000313" key="2">
    <source>
        <dbReference type="EMBL" id="GEP00525.1"/>
    </source>
</evidence>
<comment type="caution">
    <text evidence="2">The sequence shown here is derived from an EMBL/GenBank/DDBJ whole genome shotgun (WGS) entry which is preliminary data.</text>
</comment>
<sequence>MSARLRPSRLNGLATLAMVAATAVLAAQAPTPVVAKAAPLDPMPEPPAPPNVSLVRPEDVPALGLTALHAPETCAACRFYMPVTSKGGECRRFAPTFGETVAGEWPVTLDKHWCGEFSPAVVPTAH</sequence>
<dbReference type="EMBL" id="BJZT01000032">
    <property type="protein sequence ID" value="GEP00525.1"/>
    <property type="molecule type" value="Genomic_DNA"/>
</dbReference>
<organism evidence="2 3">
    <name type="scientific">Methylobacterium haplocladii</name>
    <dbReference type="NCBI Taxonomy" id="1176176"/>
    <lineage>
        <taxon>Bacteria</taxon>
        <taxon>Pseudomonadati</taxon>
        <taxon>Pseudomonadota</taxon>
        <taxon>Alphaproteobacteria</taxon>
        <taxon>Hyphomicrobiales</taxon>
        <taxon>Methylobacteriaceae</taxon>
        <taxon>Methylobacterium</taxon>
    </lineage>
</organism>
<name>A0A512IS32_9HYPH</name>
<dbReference type="Proteomes" id="UP000321258">
    <property type="component" value="Unassembled WGS sequence"/>
</dbReference>
<protein>
    <recommendedName>
        <fullName evidence="4">High-potential iron-sulfur protein</fullName>
    </recommendedName>
</protein>
<keyword evidence="3" id="KW-1185">Reference proteome</keyword>
<dbReference type="OrthoDB" id="290218at2"/>
<proteinExistence type="predicted"/>
<keyword evidence="1" id="KW-0732">Signal</keyword>
<evidence type="ECO:0000256" key="1">
    <source>
        <dbReference type="SAM" id="SignalP"/>
    </source>
</evidence>
<gene>
    <name evidence="2" type="ORF">MHA02_29120</name>
</gene>
<feature type="chain" id="PRO_5021759951" description="High-potential iron-sulfur protein" evidence="1">
    <location>
        <begin position="27"/>
        <end position="126"/>
    </location>
</feature>
<accession>A0A512IS32</accession>
<feature type="signal peptide" evidence="1">
    <location>
        <begin position="1"/>
        <end position="26"/>
    </location>
</feature>
<reference evidence="2 3" key="1">
    <citation type="submission" date="2019-07" db="EMBL/GenBank/DDBJ databases">
        <title>Whole genome shotgun sequence of Methylobacterium haplocladii NBRC 107714.</title>
        <authorList>
            <person name="Hosoyama A."/>
            <person name="Uohara A."/>
            <person name="Ohji S."/>
            <person name="Ichikawa N."/>
        </authorList>
    </citation>
    <scope>NUCLEOTIDE SEQUENCE [LARGE SCALE GENOMIC DNA]</scope>
    <source>
        <strain evidence="2 3">NBRC 107714</strain>
    </source>
</reference>
<evidence type="ECO:0008006" key="4">
    <source>
        <dbReference type="Google" id="ProtNLM"/>
    </source>
</evidence>
<dbReference type="RefSeq" id="WP_147079887.1">
    <property type="nucleotide sequence ID" value="NZ_BJZT01000032.1"/>
</dbReference>
<evidence type="ECO:0000313" key="3">
    <source>
        <dbReference type="Proteomes" id="UP000321258"/>
    </source>
</evidence>
<dbReference type="AlphaFoldDB" id="A0A512IS32"/>